<gene>
    <name evidence="2" type="ORF">NVS32_00370</name>
</gene>
<accession>A0ABT1Z5B9</accession>
<feature type="region of interest" description="Disordered" evidence="1">
    <location>
        <begin position="1"/>
        <end position="24"/>
    </location>
</feature>
<evidence type="ECO:0000313" key="3">
    <source>
        <dbReference type="Proteomes" id="UP001204320"/>
    </source>
</evidence>
<keyword evidence="3" id="KW-1185">Reference proteome</keyword>
<dbReference type="RefSeq" id="WP_258498236.1">
    <property type="nucleotide sequence ID" value="NZ_JANSKA010000001.1"/>
</dbReference>
<dbReference type="EMBL" id="JANSKA010000001">
    <property type="protein sequence ID" value="MCR9035413.1"/>
    <property type="molecule type" value="Genomic_DNA"/>
</dbReference>
<proteinExistence type="predicted"/>
<protein>
    <submittedName>
        <fullName evidence="2">Uncharacterized protein</fullName>
    </submittedName>
</protein>
<evidence type="ECO:0000313" key="2">
    <source>
        <dbReference type="EMBL" id="MCR9035413.1"/>
    </source>
</evidence>
<organism evidence="2 3">
    <name type="scientific">Tractidigestivibacter montrealensis</name>
    <dbReference type="NCBI Taxonomy" id="2972466"/>
    <lineage>
        <taxon>Bacteria</taxon>
        <taxon>Bacillati</taxon>
        <taxon>Actinomycetota</taxon>
        <taxon>Coriobacteriia</taxon>
        <taxon>Coriobacteriales</taxon>
        <taxon>Atopobiaceae</taxon>
        <taxon>Tractidigestivibacter</taxon>
    </lineage>
</organism>
<sequence>MVTETGDGRDNAYSQGVPRGTHRPIPVPIEEIHAANTITQEELAKQQASERHTSKRAMLPRFRCLAEKYMGPLPPQVEEWLELTQETRPWLVVCEPDANAADAIAGRILLDRRLDCYREGALLQLAEFAERCNGGSMYGRDSIGNIIADEAGHQLLVIVGIGANNLPSSALLAYELSRLLERRLDRLLPTVLVELSPGRVWLDGLRNAGAPPSDVSRLKDIIIRGGMSL</sequence>
<evidence type="ECO:0000256" key="1">
    <source>
        <dbReference type="SAM" id="MobiDB-lite"/>
    </source>
</evidence>
<name>A0ABT1Z5B9_9ACTN</name>
<reference evidence="2 3" key="1">
    <citation type="submission" date="2022-08" db="EMBL/GenBank/DDBJ databases">
        <title>Tractidigestivibacter montrealensis type strain KD21.</title>
        <authorList>
            <person name="Diop K."/>
            <person name="Richard C."/>
            <person name="Routy B."/>
        </authorList>
    </citation>
    <scope>NUCLEOTIDE SEQUENCE [LARGE SCALE GENOMIC DNA]</scope>
    <source>
        <strain evidence="2 3">KD21</strain>
    </source>
</reference>
<feature type="compositionally biased region" description="Basic and acidic residues" evidence="1">
    <location>
        <begin position="1"/>
        <end position="10"/>
    </location>
</feature>
<comment type="caution">
    <text evidence="2">The sequence shown here is derived from an EMBL/GenBank/DDBJ whole genome shotgun (WGS) entry which is preliminary data.</text>
</comment>
<dbReference type="Proteomes" id="UP001204320">
    <property type="component" value="Unassembled WGS sequence"/>
</dbReference>